<reference evidence="6 7" key="1">
    <citation type="journal article" date="2018" name="New Phytol.">
        <title>Comparative genomics and transcriptomics depict ericoid mycorrhizal fungi as versatile saprotrophs and plant mutualists.</title>
        <authorList>
            <person name="Martino E."/>
            <person name="Morin E."/>
            <person name="Grelet G.A."/>
            <person name="Kuo A."/>
            <person name="Kohler A."/>
            <person name="Daghino S."/>
            <person name="Barry K.W."/>
            <person name="Cichocki N."/>
            <person name="Clum A."/>
            <person name="Dockter R.B."/>
            <person name="Hainaut M."/>
            <person name="Kuo R.C."/>
            <person name="LaButti K."/>
            <person name="Lindahl B.D."/>
            <person name="Lindquist E.A."/>
            <person name="Lipzen A."/>
            <person name="Khouja H.R."/>
            <person name="Magnuson J."/>
            <person name="Murat C."/>
            <person name="Ohm R.A."/>
            <person name="Singer S.W."/>
            <person name="Spatafora J.W."/>
            <person name="Wang M."/>
            <person name="Veneault-Fourrey C."/>
            <person name="Henrissat B."/>
            <person name="Grigoriev I.V."/>
            <person name="Martin F.M."/>
            <person name="Perotto S."/>
        </authorList>
    </citation>
    <scope>NUCLEOTIDE SEQUENCE [LARGE SCALE GENOMIC DNA]</scope>
    <source>
        <strain evidence="6 7">ATCC 22711</strain>
    </source>
</reference>
<dbReference type="Proteomes" id="UP000241818">
    <property type="component" value="Unassembled WGS sequence"/>
</dbReference>
<dbReference type="AlphaFoldDB" id="A0A2T3BCE9"/>
<evidence type="ECO:0000313" key="6">
    <source>
        <dbReference type="EMBL" id="PSS27044.1"/>
    </source>
</evidence>
<dbReference type="GO" id="GO:0003677">
    <property type="term" value="F:DNA binding"/>
    <property type="evidence" value="ECO:0007669"/>
    <property type="project" value="UniProtKB-UniRule"/>
</dbReference>
<dbReference type="Pfam" id="PF05920">
    <property type="entry name" value="Homeobox_KN"/>
    <property type="match status" value="1"/>
</dbReference>
<keyword evidence="3 4" id="KW-0539">Nucleus</keyword>
<dbReference type="InterPro" id="IPR050224">
    <property type="entry name" value="TALE_homeobox"/>
</dbReference>
<dbReference type="PROSITE" id="PS50071">
    <property type="entry name" value="HOMEOBOX_2"/>
    <property type="match status" value="1"/>
</dbReference>
<dbReference type="RefSeq" id="XP_024724569.1">
    <property type="nucleotide sequence ID" value="XM_024863147.1"/>
</dbReference>
<dbReference type="SUPFAM" id="SSF46689">
    <property type="entry name" value="Homeodomain-like"/>
    <property type="match status" value="1"/>
</dbReference>
<dbReference type="STRING" id="857342.A0A2T3BCE9"/>
<sequence length="704" mass="78779">MSLKIFQLDSLHLSYPKEEIKLSVTSSAAFRLPPGILTSLDRIDVASALRSGTMWVGLDTACRIDFQILFNGKPLDKVNRIQVLESLGYHIRDAGLWSQLSLSSSLEIPQLDYLAASKNDFSIHISQGVSSTASQPQPRGWVLDNIAVRAPDCVLCTQLERLHVQLDFHTIQGETPHTQKRLKPCPQKKDLSESALLLDRPLRWDKTHLEHFEKVVDVQSCGPPGLIDKCVEQPKTTSGQEPNPTLSNRTVFSARKKHQNSETTVSSTSTIAARHDVKGRKIQGRYPKEITDKLKAWLETNTSCPYPTPDEKLELMKETGLQRSQLNSWFSKARSRSLRSPKVETVADEMLLEHVDEHTHLPEQFDIFDTDDMLLSIPDEKVSLNRKSEQLCHGDKSLPEYTDNVPSLTSHSSTETFLMSTTSSVSRKRPLLLSTGDTNHAILSLPSSCELVSSALCILIGGYSSRRSLANITVEKAPPKTTLSSLAPAIFCPGYKELMAHNSRFLPTILHAFSSSWVRNCQGPGLRSKLIALTNAKVSELDDVYREGSGQHGSVERLSAVVQTRLWGTMQRKLFDPAVASKLQCETSYMDRRVDAEELGEDEDLLAPSDKEKELDSKRRMSIDRGGLIGDEFMVDDELLFVNDNRDAEQEGLLDYFDDKERLAVERQTDEVLFWDGDGDYNDDGGSDIVLSFDSEVEEESMLL</sequence>
<dbReference type="CDD" id="cd00086">
    <property type="entry name" value="homeodomain"/>
    <property type="match status" value="1"/>
</dbReference>
<gene>
    <name evidence="6" type="ORF">M430DRAFT_149174</name>
</gene>
<proteinExistence type="predicted"/>
<dbReference type="EMBL" id="KZ679006">
    <property type="protein sequence ID" value="PSS27044.1"/>
    <property type="molecule type" value="Genomic_DNA"/>
</dbReference>
<dbReference type="GeneID" id="36571228"/>
<dbReference type="OrthoDB" id="4187154at2759"/>
<feature type="domain" description="Homeobox" evidence="5">
    <location>
        <begin position="277"/>
        <end position="340"/>
    </location>
</feature>
<evidence type="ECO:0000259" key="5">
    <source>
        <dbReference type="PROSITE" id="PS50071"/>
    </source>
</evidence>
<dbReference type="InterPro" id="IPR008422">
    <property type="entry name" value="KN_HD"/>
</dbReference>
<dbReference type="InterPro" id="IPR001356">
    <property type="entry name" value="HD"/>
</dbReference>
<evidence type="ECO:0000256" key="1">
    <source>
        <dbReference type="ARBA" id="ARBA00023125"/>
    </source>
</evidence>
<protein>
    <recommendedName>
        <fullName evidence="5">Homeobox domain-containing protein</fullName>
    </recommendedName>
</protein>
<dbReference type="PANTHER" id="PTHR11850">
    <property type="entry name" value="HOMEOBOX PROTEIN TRANSCRIPTION FACTORS"/>
    <property type="match status" value="1"/>
</dbReference>
<dbReference type="Gene3D" id="1.10.10.60">
    <property type="entry name" value="Homeodomain-like"/>
    <property type="match status" value="1"/>
</dbReference>
<comment type="subcellular location">
    <subcellularLocation>
        <location evidence="4">Nucleus</location>
    </subcellularLocation>
</comment>
<evidence type="ECO:0000256" key="4">
    <source>
        <dbReference type="PROSITE-ProRule" id="PRU00108"/>
    </source>
</evidence>
<organism evidence="6 7">
    <name type="scientific">Amorphotheca resinae ATCC 22711</name>
    <dbReference type="NCBI Taxonomy" id="857342"/>
    <lineage>
        <taxon>Eukaryota</taxon>
        <taxon>Fungi</taxon>
        <taxon>Dikarya</taxon>
        <taxon>Ascomycota</taxon>
        <taxon>Pezizomycotina</taxon>
        <taxon>Leotiomycetes</taxon>
        <taxon>Helotiales</taxon>
        <taxon>Amorphothecaceae</taxon>
        <taxon>Amorphotheca</taxon>
    </lineage>
</organism>
<dbReference type="SMART" id="SM00389">
    <property type="entry name" value="HOX"/>
    <property type="match status" value="1"/>
</dbReference>
<dbReference type="InParanoid" id="A0A2T3BCE9"/>
<dbReference type="InterPro" id="IPR009057">
    <property type="entry name" value="Homeodomain-like_sf"/>
</dbReference>
<dbReference type="GO" id="GO:0006355">
    <property type="term" value="P:regulation of DNA-templated transcription"/>
    <property type="evidence" value="ECO:0007669"/>
    <property type="project" value="InterPro"/>
</dbReference>
<keyword evidence="2 4" id="KW-0371">Homeobox</keyword>
<name>A0A2T3BCE9_AMORE</name>
<evidence type="ECO:0000313" key="7">
    <source>
        <dbReference type="Proteomes" id="UP000241818"/>
    </source>
</evidence>
<keyword evidence="1 4" id="KW-0238">DNA-binding</keyword>
<dbReference type="GO" id="GO:0005634">
    <property type="term" value="C:nucleus"/>
    <property type="evidence" value="ECO:0007669"/>
    <property type="project" value="UniProtKB-SubCell"/>
</dbReference>
<accession>A0A2T3BCE9</accession>
<feature type="DNA-binding region" description="Homeobox" evidence="4">
    <location>
        <begin position="279"/>
        <end position="341"/>
    </location>
</feature>
<evidence type="ECO:0000256" key="3">
    <source>
        <dbReference type="ARBA" id="ARBA00023242"/>
    </source>
</evidence>
<keyword evidence="7" id="KW-1185">Reference proteome</keyword>
<evidence type="ECO:0000256" key="2">
    <source>
        <dbReference type="ARBA" id="ARBA00023155"/>
    </source>
</evidence>